<gene>
    <name evidence="12" type="ORF">CN585_05650</name>
</gene>
<feature type="domain" description="SF4 helicase" evidence="11">
    <location>
        <begin position="164"/>
        <end position="435"/>
    </location>
</feature>
<dbReference type="GO" id="GO:0005524">
    <property type="term" value="F:ATP binding"/>
    <property type="evidence" value="ECO:0007669"/>
    <property type="project" value="UniProtKB-KW"/>
</dbReference>
<protein>
    <recommendedName>
        <fullName evidence="9">DNA 5'-3' helicase</fullName>
        <ecNumber evidence="9">5.6.2.3</ecNumber>
    </recommendedName>
</protein>
<evidence type="ECO:0000256" key="10">
    <source>
        <dbReference type="ARBA" id="ARBA00048954"/>
    </source>
</evidence>
<dbReference type="GO" id="GO:0003677">
    <property type="term" value="F:DNA binding"/>
    <property type="evidence" value="ECO:0007669"/>
    <property type="project" value="UniProtKB-KW"/>
</dbReference>
<dbReference type="GO" id="GO:0016787">
    <property type="term" value="F:hydrolase activity"/>
    <property type="evidence" value="ECO:0007669"/>
    <property type="project" value="UniProtKB-KW"/>
</dbReference>
<dbReference type="PROSITE" id="PS51199">
    <property type="entry name" value="SF4_HELICASE"/>
    <property type="match status" value="1"/>
</dbReference>
<dbReference type="InterPro" id="IPR016136">
    <property type="entry name" value="DNA_helicase_N/primase_C"/>
</dbReference>
<dbReference type="SUPFAM" id="SSF48024">
    <property type="entry name" value="N-terminal domain of DnaB helicase"/>
    <property type="match status" value="1"/>
</dbReference>
<evidence type="ECO:0000256" key="6">
    <source>
        <dbReference type="ARBA" id="ARBA00022840"/>
    </source>
</evidence>
<dbReference type="GO" id="GO:0005829">
    <property type="term" value="C:cytosol"/>
    <property type="evidence" value="ECO:0007669"/>
    <property type="project" value="TreeGrafter"/>
</dbReference>
<evidence type="ECO:0000313" key="13">
    <source>
        <dbReference type="Proteomes" id="UP000220841"/>
    </source>
</evidence>
<evidence type="ECO:0000256" key="1">
    <source>
        <dbReference type="ARBA" id="ARBA00008428"/>
    </source>
</evidence>
<dbReference type="GO" id="GO:0006260">
    <property type="term" value="P:DNA replication"/>
    <property type="evidence" value="ECO:0007669"/>
    <property type="project" value="UniProtKB-KW"/>
</dbReference>
<dbReference type="InterPro" id="IPR036185">
    <property type="entry name" value="DNA_heli_DnaB-like_N_sf"/>
</dbReference>
<evidence type="ECO:0000259" key="11">
    <source>
        <dbReference type="PROSITE" id="PS51199"/>
    </source>
</evidence>
<evidence type="ECO:0000256" key="3">
    <source>
        <dbReference type="ARBA" id="ARBA00022741"/>
    </source>
</evidence>
<keyword evidence="3" id="KW-0547">Nucleotide-binding</keyword>
<dbReference type="EC" id="5.6.2.3" evidence="9"/>
<dbReference type="Pfam" id="PF00772">
    <property type="entry name" value="DnaB"/>
    <property type="match status" value="1"/>
</dbReference>
<evidence type="ECO:0000256" key="8">
    <source>
        <dbReference type="ARBA" id="ARBA00023235"/>
    </source>
</evidence>
<dbReference type="SUPFAM" id="SSF52540">
    <property type="entry name" value="P-loop containing nucleoside triphosphate hydrolases"/>
    <property type="match status" value="1"/>
</dbReference>
<evidence type="ECO:0000256" key="4">
    <source>
        <dbReference type="ARBA" id="ARBA00022801"/>
    </source>
</evidence>
<organism evidence="12 13">
    <name type="scientific">Bacillus toyonensis</name>
    <dbReference type="NCBI Taxonomy" id="155322"/>
    <lineage>
        <taxon>Bacteria</taxon>
        <taxon>Bacillati</taxon>
        <taxon>Bacillota</taxon>
        <taxon>Bacilli</taxon>
        <taxon>Bacillales</taxon>
        <taxon>Bacillaceae</taxon>
        <taxon>Bacillus</taxon>
        <taxon>Bacillus cereus group</taxon>
    </lineage>
</organism>
<evidence type="ECO:0000256" key="9">
    <source>
        <dbReference type="ARBA" id="ARBA00044969"/>
    </source>
</evidence>
<keyword evidence="8" id="KW-0413">Isomerase</keyword>
<evidence type="ECO:0000256" key="5">
    <source>
        <dbReference type="ARBA" id="ARBA00022806"/>
    </source>
</evidence>
<evidence type="ECO:0000256" key="7">
    <source>
        <dbReference type="ARBA" id="ARBA00023125"/>
    </source>
</evidence>
<keyword evidence="5 12" id="KW-0347">Helicase</keyword>
<keyword evidence="4" id="KW-0378">Hydrolase</keyword>
<dbReference type="Proteomes" id="UP000220841">
    <property type="component" value="Unassembled WGS sequence"/>
</dbReference>
<comment type="caution">
    <text evidence="12">The sequence shown here is derived from an EMBL/GenBank/DDBJ whole genome shotgun (WGS) entry which is preliminary data.</text>
</comment>
<name>A0A2A8HJ40_9BACI</name>
<accession>A0A2A8HJ40</accession>
<dbReference type="PANTHER" id="PTHR30153">
    <property type="entry name" value="REPLICATIVE DNA HELICASE DNAB"/>
    <property type="match status" value="1"/>
</dbReference>
<evidence type="ECO:0000313" key="12">
    <source>
        <dbReference type="EMBL" id="PEQ09140.1"/>
    </source>
</evidence>
<dbReference type="AlphaFoldDB" id="A0A2A8HJ40"/>
<sequence length="435" mass="49871">MDKYQVHYENECHSLSMMMRDNSLIDETRLKPKHYMNPYNKSLFKVMKELRDEDKPADMNSLAQVGENRMAMFGGVNTLSNVYGLGVLSHNFKFTQDKMIEFVAIEEALQEVENFKDKTKFVHNSKQLNELISKINNVQVATIKPQPSFKEKLQMRVQQHSQMPEQGLSGTPTGFTSINNALDGWQPSDLIIVAARPSVGKTAFVLETMRRGAKASKDYMGTFFSCEMDASKIIDRWIATEGKIPVATMNNPNKFFNGRQEYWEKYHRACGELAELNIDVRSEKGINEIRAVIRKIVHENSGKKHLFAIDHLGHVDIDESFDSNHLKFTYIMKQLKDMQKEFNAPIILVAQLNRAVEGKQDKAPSMSDIRESGSIEEIADVIIFPHRPAYFDREQREAQDIHDVELIIAKNRNGFVGTLPFQFIKKTNLFLEKGV</sequence>
<reference evidence="12 13" key="1">
    <citation type="submission" date="2017-09" db="EMBL/GenBank/DDBJ databases">
        <title>Large-scale bioinformatics analysis of Bacillus genomes uncovers conserved roles of natural products in bacterial physiology.</title>
        <authorList>
            <consortium name="Agbiome Team Llc"/>
            <person name="Bleich R.M."/>
            <person name="Grubbs K.J."/>
            <person name="Santa Maria K.C."/>
            <person name="Allen S.E."/>
            <person name="Farag S."/>
            <person name="Shank E.A."/>
            <person name="Bowers A."/>
        </authorList>
    </citation>
    <scope>NUCLEOTIDE SEQUENCE [LARGE SCALE GENOMIC DNA]</scope>
    <source>
        <strain evidence="12 13">AFS021349</strain>
    </source>
</reference>
<dbReference type="Gene3D" id="1.10.860.10">
    <property type="entry name" value="DNAb Helicase, Chain A"/>
    <property type="match status" value="1"/>
</dbReference>
<dbReference type="GO" id="GO:0043139">
    <property type="term" value="F:5'-3' DNA helicase activity"/>
    <property type="evidence" value="ECO:0007669"/>
    <property type="project" value="UniProtKB-EC"/>
</dbReference>
<dbReference type="InterPro" id="IPR027417">
    <property type="entry name" value="P-loop_NTPase"/>
</dbReference>
<keyword evidence="6" id="KW-0067">ATP-binding</keyword>
<proteinExistence type="inferred from homology"/>
<dbReference type="InterPro" id="IPR007693">
    <property type="entry name" value="DNA_helicase_DnaB-like_N"/>
</dbReference>
<keyword evidence="2" id="KW-0235">DNA replication</keyword>
<keyword evidence="7" id="KW-0238">DNA-binding</keyword>
<dbReference type="RefSeq" id="WP_098225962.1">
    <property type="nucleotide sequence ID" value="NZ_NUBY01000015.1"/>
</dbReference>
<dbReference type="PANTHER" id="PTHR30153:SF2">
    <property type="entry name" value="REPLICATIVE DNA HELICASE"/>
    <property type="match status" value="1"/>
</dbReference>
<dbReference type="Pfam" id="PF03796">
    <property type="entry name" value="DnaB_C"/>
    <property type="match status" value="1"/>
</dbReference>
<comment type="similarity">
    <text evidence="1">Belongs to the helicase family. DnaB subfamily.</text>
</comment>
<evidence type="ECO:0000256" key="2">
    <source>
        <dbReference type="ARBA" id="ARBA00022705"/>
    </source>
</evidence>
<dbReference type="InterPro" id="IPR007694">
    <property type="entry name" value="DNA_helicase_DnaB-like_C"/>
</dbReference>
<dbReference type="EMBL" id="NUBY01000015">
    <property type="protein sequence ID" value="PEQ09140.1"/>
    <property type="molecule type" value="Genomic_DNA"/>
</dbReference>
<dbReference type="Gene3D" id="3.40.50.300">
    <property type="entry name" value="P-loop containing nucleotide triphosphate hydrolases"/>
    <property type="match status" value="1"/>
</dbReference>
<comment type="catalytic activity">
    <reaction evidence="10">
        <text>ATP + H2O = ADP + phosphate + H(+)</text>
        <dbReference type="Rhea" id="RHEA:13065"/>
        <dbReference type="ChEBI" id="CHEBI:15377"/>
        <dbReference type="ChEBI" id="CHEBI:15378"/>
        <dbReference type="ChEBI" id="CHEBI:30616"/>
        <dbReference type="ChEBI" id="CHEBI:43474"/>
        <dbReference type="ChEBI" id="CHEBI:456216"/>
        <dbReference type="EC" id="5.6.2.3"/>
    </reaction>
</comment>